<dbReference type="EMBL" id="CP146670">
    <property type="protein sequence ID" value="WWX73774.1"/>
    <property type="molecule type" value="Genomic_DNA"/>
</dbReference>
<dbReference type="Proteomes" id="UP001383096">
    <property type="component" value="Chromosome"/>
</dbReference>
<name>A0A376LQ08_ECOLX</name>
<feature type="transmembrane region" description="Helical" evidence="1">
    <location>
        <begin position="12"/>
        <end position="37"/>
    </location>
</feature>
<keyword evidence="1" id="KW-0812">Transmembrane</keyword>
<evidence type="ECO:0000313" key="2">
    <source>
        <dbReference type="EMBL" id="STF46297.1"/>
    </source>
</evidence>
<evidence type="ECO:0000256" key="1">
    <source>
        <dbReference type="SAM" id="Phobius"/>
    </source>
</evidence>
<keyword evidence="1" id="KW-0472">Membrane</keyword>
<proteinExistence type="predicted"/>
<dbReference type="GO" id="GO:0051301">
    <property type="term" value="P:cell division"/>
    <property type="evidence" value="ECO:0007669"/>
    <property type="project" value="UniProtKB-KW"/>
</dbReference>
<protein>
    <submittedName>
        <fullName evidence="3">Cell division protein FtsK</fullName>
    </submittedName>
    <submittedName>
        <fullName evidence="2">DNA translocase FtsK</fullName>
    </submittedName>
</protein>
<keyword evidence="3" id="KW-0132">Cell division</keyword>
<dbReference type="AlphaFoldDB" id="A0A376LQ08"/>
<keyword evidence="3" id="KW-0131">Cell cycle</keyword>
<dbReference type="EMBL" id="UGAB01000002">
    <property type="protein sequence ID" value="STF46297.1"/>
    <property type="molecule type" value="Genomic_DNA"/>
</dbReference>
<feature type="transmembrane region" description="Helical" evidence="1">
    <location>
        <begin position="49"/>
        <end position="70"/>
    </location>
</feature>
<dbReference type="Proteomes" id="UP000254877">
    <property type="component" value="Unassembled WGS sequence"/>
</dbReference>
<dbReference type="RefSeq" id="WP_000240886.1">
    <property type="nucleotide sequence ID" value="NZ_CAJZOM010000010.1"/>
</dbReference>
<evidence type="ECO:0000313" key="4">
    <source>
        <dbReference type="Proteomes" id="UP000254877"/>
    </source>
</evidence>
<reference evidence="2 4" key="1">
    <citation type="submission" date="2018-06" db="EMBL/GenBank/DDBJ databases">
        <authorList>
            <consortium name="Pathogen Informatics"/>
            <person name="Doyle S."/>
        </authorList>
    </citation>
    <scope>NUCLEOTIDE SEQUENCE [LARGE SCALE GENOMIC DNA]</scope>
    <source>
        <strain evidence="2 4">NCTC7928</strain>
    </source>
</reference>
<sequence>MVKSFLNWLKAWLLVTLFVFLVFSGAIVIFTLGMIFVTWSVPEFNDIESILFTVRALLAGSAFIGFCFTVSRD</sequence>
<gene>
    <name evidence="2" type="ORF">NCTC7928_07099</name>
    <name evidence="3" type="ORF">V9Z47_12580</name>
</gene>
<evidence type="ECO:0000313" key="3">
    <source>
        <dbReference type="EMBL" id="WWX73774.1"/>
    </source>
</evidence>
<reference evidence="3" key="2">
    <citation type="submission" date="2024-03" db="EMBL/GenBank/DDBJ databases">
        <title>Epithelial relay of microbial signals coordinates intestinal macrophage supported barrier repair.</title>
        <authorList>
            <person name="Tsai M.T."/>
        </authorList>
    </citation>
    <scope>NUCLEOTIDE SEQUENCE</scope>
    <source>
        <strain evidence="3">MS 21-1</strain>
    </source>
</reference>
<keyword evidence="1" id="KW-1133">Transmembrane helix</keyword>
<accession>A0A376LQ08</accession>
<organism evidence="2 4">
    <name type="scientific">Escherichia coli</name>
    <dbReference type="NCBI Taxonomy" id="562"/>
    <lineage>
        <taxon>Bacteria</taxon>
        <taxon>Pseudomonadati</taxon>
        <taxon>Pseudomonadota</taxon>
        <taxon>Gammaproteobacteria</taxon>
        <taxon>Enterobacterales</taxon>
        <taxon>Enterobacteriaceae</taxon>
        <taxon>Escherichia</taxon>
    </lineage>
</organism>